<dbReference type="EMBL" id="KL659601">
    <property type="protein sequence ID" value="KFA69235.1"/>
    <property type="molecule type" value="Genomic_DNA"/>
</dbReference>
<accession>A0A084QZ50</accession>
<name>A0A084QZ50_STAC4</name>
<proteinExistence type="predicted"/>
<dbReference type="InParanoid" id="A0A084QZ50"/>
<gene>
    <name evidence="1" type="ORF">S40285_09809</name>
</gene>
<dbReference type="Proteomes" id="UP000028524">
    <property type="component" value="Unassembled WGS sequence"/>
</dbReference>
<dbReference type="AlphaFoldDB" id="A0A084QZ50"/>
<keyword evidence="2" id="KW-1185">Reference proteome</keyword>
<sequence>MQASSEPWPKDPIAEAVSERALALLPLEPLRSSTPPLPPLPPCTGRAEWAEAGIRPSLFLRFLRSRRYGALLITSGGDAVYQHFKPQSSTIPIAGTCRAQAPELQIAGLVKAVQAVDTWSSRTTATSLLPARPGCFARRIGSEALLAAGTLPLDAHPRFG</sequence>
<reference evidence="1 2" key="1">
    <citation type="journal article" date="2014" name="BMC Genomics">
        <title>Comparative genome sequencing reveals chemotype-specific gene clusters in the toxigenic black mold Stachybotrys.</title>
        <authorList>
            <person name="Semeiks J."/>
            <person name="Borek D."/>
            <person name="Otwinowski Z."/>
            <person name="Grishin N.V."/>
        </authorList>
    </citation>
    <scope>NUCLEOTIDE SEQUENCE [LARGE SCALE GENOMIC DNA]</scope>
    <source>
        <strain evidence="1 2">IBT 40285</strain>
    </source>
</reference>
<dbReference type="HOGENOM" id="CLU_1653279_0_0_1"/>
<evidence type="ECO:0000313" key="2">
    <source>
        <dbReference type="Proteomes" id="UP000028524"/>
    </source>
</evidence>
<evidence type="ECO:0000313" key="1">
    <source>
        <dbReference type="EMBL" id="KFA69235.1"/>
    </source>
</evidence>
<organism evidence="1 2">
    <name type="scientific">Stachybotrys chlorohalonatus (strain IBT 40285)</name>
    <dbReference type="NCBI Taxonomy" id="1283841"/>
    <lineage>
        <taxon>Eukaryota</taxon>
        <taxon>Fungi</taxon>
        <taxon>Dikarya</taxon>
        <taxon>Ascomycota</taxon>
        <taxon>Pezizomycotina</taxon>
        <taxon>Sordariomycetes</taxon>
        <taxon>Hypocreomycetidae</taxon>
        <taxon>Hypocreales</taxon>
        <taxon>Stachybotryaceae</taxon>
        <taxon>Stachybotrys</taxon>
    </lineage>
</organism>
<protein>
    <submittedName>
        <fullName evidence="1">Uncharacterized protein</fullName>
    </submittedName>
</protein>